<protein>
    <submittedName>
        <fullName evidence="1">Uncharacterized protein</fullName>
    </submittedName>
</protein>
<accession>A0A2G3DTV7</accession>
<dbReference type="EMBL" id="PDYF01000020">
    <property type="protein sequence ID" value="PHU34477.1"/>
    <property type="molecule type" value="Genomic_DNA"/>
</dbReference>
<reference evidence="1 2" key="1">
    <citation type="submission" date="2017-10" db="EMBL/GenBank/DDBJ databases">
        <title>Resolving the taxonomy of Roseburia spp., Eubacterium rectale and Agathobacter spp. through phylogenomic analysis.</title>
        <authorList>
            <person name="Sheridan P.O."/>
            <person name="Walker A.W."/>
            <person name="Duncan S.H."/>
            <person name="Scott K.P."/>
            <person name="Toole P.W.O."/>
            <person name="Luis P."/>
            <person name="Flint H.J."/>
        </authorList>
    </citation>
    <scope>NUCLEOTIDE SEQUENCE [LARGE SCALE GENOMIC DNA]</scope>
    <source>
        <strain evidence="1 2">JK626</strain>
    </source>
</reference>
<dbReference type="Proteomes" id="UP000225889">
    <property type="component" value="Unassembled WGS sequence"/>
</dbReference>
<dbReference type="RefSeq" id="WP_090486094.1">
    <property type="nucleotide sequence ID" value="NZ_PDYF01000020.1"/>
</dbReference>
<evidence type="ECO:0000313" key="2">
    <source>
        <dbReference type="Proteomes" id="UP000225889"/>
    </source>
</evidence>
<comment type="caution">
    <text evidence="1">The sequence shown here is derived from an EMBL/GenBank/DDBJ whole genome shotgun (WGS) entry which is preliminary data.</text>
</comment>
<dbReference type="AlphaFoldDB" id="A0A2G3DTV7"/>
<reference evidence="1 2" key="2">
    <citation type="submission" date="2017-10" db="EMBL/GenBank/DDBJ databases">
        <authorList>
            <person name="Banno H."/>
            <person name="Chua N.-H."/>
        </authorList>
    </citation>
    <scope>NUCLEOTIDE SEQUENCE [LARGE SCALE GENOMIC DNA]</scope>
    <source>
        <strain evidence="1 2">JK626</strain>
    </source>
</reference>
<evidence type="ECO:0000313" key="1">
    <source>
        <dbReference type="EMBL" id="PHU34477.1"/>
    </source>
</evidence>
<organism evidence="1 2">
    <name type="scientific">Pseudobutyrivibrio ruminis</name>
    <dbReference type="NCBI Taxonomy" id="46206"/>
    <lineage>
        <taxon>Bacteria</taxon>
        <taxon>Bacillati</taxon>
        <taxon>Bacillota</taxon>
        <taxon>Clostridia</taxon>
        <taxon>Lachnospirales</taxon>
        <taxon>Lachnospiraceae</taxon>
        <taxon>Pseudobutyrivibrio</taxon>
    </lineage>
</organism>
<sequence length="140" mass="15936">MITVRTRRKSFMTQEQLAGRHEEEFILSLGQNFLAFVDRYSDSDDYEASKLYSTVENLVKENDVEGIRKILASIQVFGTYDKVSKITTKYKNITTAVGLTYNGTVYFENPDEKNELEQIITRTCSLCSPDGDEQLGNLLA</sequence>
<proteinExistence type="predicted"/>
<name>A0A2G3DTV7_9FIRM</name>
<gene>
    <name evidence="1" type="ORF">CSX01_09805</name>
</gene>